<evidence type="ECO:0000313" key="1">
    <source>
        <dbReference type="EMBL" id="KAL0157432.1"/>
    </source>
</evidence>
<evidence type="ECO:0000313" key="2">
    <source>
        <dbReference type="Proteomes" id="UP001529510"/>
    </source>
</evidence>
<dbReference type="Proteomes" id="UP001529510">
    <property type="component" value="Unassembled WGS sequence"/>
</dbReference>
<keyword evidence="2" id="KW-1185">Reference proteome</keyword>
<name>A0ABD0N754_CIRMR</name>
<reference evidence="1 2" key="1">
    <citation type="submission" date="2024-05" db="EMBL/GenBank/DDBJ databases">
        <title>Genome sequencing and assembly of Indian major carp, Cirrhinus mrigala (Hamilton, 1822).</title>
        <authorList>
            <person name="Mohindra V."/>
            <person name="Chowdhury L.M."/>
            <person name="Lal K."/>
            <person name="Jena J.K."/>
        </authorList>
    </citation>
    <scope>NUCLEOTIDE SEQUENCE [LARGE SCALE GENOMIC DNA]</scope>
    <source>
        <strain evidence="1">CM1030</strain>
        <tissue evidence="1">Blood</tissue>
    </source>
</reference>
<dbReference type="AlphaFoldDB" id="A0ABD0N754"/>
<feature type="non-terminal residue" evidence="1">
    <location>
        <position position="59"/>
    </location>
</feature>
<accession>A0ABD0N754</accession>
<dbReference type="EMBL" id="JAMKFB020000024">
    <property type="protein sequence ID" value="KAL0157432.1"/>
    <property type="molecule type" value="Genomic_DNA"/>
</dbReference>
<organism evidence="1 2">
    <name type="scientific">Cirrhinus mrigala</name>
    <name type="common">Mrigala</name>
    <dbReference type="NCBI Taxonomy" id="683832"/>
    <lineage>
        <taxon>Eukaryota</taxon>
        <taxon>Metazoa</taxon>
        <taxon>Chordata</taxon>
        <taxon>Craniata</taxon>
        <taxon>Vertebrata</taxon>
        <taxon>Euteleostomi</taxon>
        <taxon>Actinopterygii</taxon>
        <taxon>Neopterygii</taxon>
        <taxon>Teleostei</taxon>
        <taxon>Ostariophysi</taxon>
        <taxon>Cypriniformes</taxon>
        <taxon>Cyprinidae</taxon>
        <taxon>Labeoninae</taxon>
        <taxon>Labeonini</taxon>
        <taxon>Cirrhinus</taxon>
    </lineage>
</organism>
<comment type="caution">
    <text evidence="1">The sequence shown here is derived from an EMBL/GenBank/DDBJ whole genome shotgun (WGS) entry which is preliminary data.</text>
</comment>
<protein>
    <submittedName>
        <fullName evidence="1">Uncharacterized protein</fullName>
    </submittedName>
</protein>
<gene>
    <name evidence="1" type="ORF">M9458_048678</name>
</gene>
<sequence>ILSRWIVDAISCAYESSDLLSPLGGQGSLNLKCGGLQGLPGRCPYAGHLQRCGMVHAPQ</sequence>
<proteinExistence type="predicted"/>
<feature type="non-terminal residue" evidence="1">
    <location>
        <position position="1"/>
    </location>
</feature>